<keyword evidence="1" id="KW-0479">Metal-binding</keyword>
<evidence type="ECO:0000256" key="3">
    <source>
        <dbReference type="ARBA" id="ARBA00023004"/>
    </source>
</evidence>
<dbReference type="InterPro" id="IPR050884">
    <property type="entry name" value="CNP_phosphodiesterase-III"/>
</dbReference>
<proteinExistence type="inferred from homology"/>
<reference evidence="7" key="1">
    <citation type="submission" date="2020-05" db="EMBL/GenBank/DDBJ databases">
        <authorList>
            <person name="Chiriac C."/>
            <person name="Salcher M."/>
            <person name="Ghai R."/>
            <person name="Kavagutti S V."/>
        </authorList>
    </citation>
    <scope>NUCLEOTIDE SEQUENCE</scope>
</reference>
<evidence type="ECO:0000256" key="2">
    <source>
        <dbReference type="ARBA" id="ARBA00022801"/>
    </source>
</evidence>
<dbReference type="GO" id="GO:0016787">
    <property type="term" value="F:hydrolase activity"/>
    <property type="evidence" value="ECO:0007669"/>
    <property type="project" value="UniProtKB-KW"/>
</dbReference>
<organism evidence="7">
    <name type="scientific">freshwater metagenome</name>
    <dbReference type="NCBI Taxonomy" id="449393"/>
    <lineage>
        <taxon>unclassified sequences</taxon>
        <taxon>metagenomes</taxon>
        <taxon>ecological metagenomes</taxon>
    </lineage>
</organism>
<accession>A0A6J7EFK1</accession>
<keyword evidence="2" id="KW-0378">Hydrolase</keyword>
<dbReference type="AlphaFoldDB" id="A0A6J7EFK1"/>
<evidence type="ECO:0000256" key="4">
    <source>
        <dbReference type="ARBA" id="ARBA00025742"/>
    </source>
</evidence>
<dbReference type="EMBL" id="CAFBLP010000039">
    <property type="protein sequence ID" value="CAB4882097.1"/>
    <property type="molecule type" value="Genomic_DNA"/>
</dbReference>
<dbReference type="InterPro" id="IPR029052">
    <property type="entry name" value="Metallo-depent_PP-like"/>
</dbReference>
<dbReference type="InterPro" id="IPR004843">
    <property type="entry name" value="Calcineurin-like_PHP"/>
</dbReference>
<dbReference type="Pfam" id="PF00149">
    <property type="entry name" value="Metallophos"/>
    <property type="match status" value="1"/>
</dbReference>
<evidence type="ECO:0000259" key="6">
    <source>
        <dbReference type="Pfam" id="PF00149"/>
    </source>
</evidence>
<dbReference type="Gene3D" id="3.60.21.10">
    <property type="match status" value="1"/>
</dbReference>
<feature type="region of interest" description="Disordered" evidence="5">
    <location>
        <begin position="66"/>
        <end position="87"/>
    </location>
</feature>
<dbReference type="PANTHER" id="PTHR42988">
    <property type="entry name" value="PHOSPHOHYDROLASE"/>
    <property type="match status" value="1"/>
</dbReference>
<evidence type="ECO:0000256" key="1">
    <source>
        <dbReference type="ARBA" id="ARBA00022723"/>
    </source>
</evidence>
<keyword evidence="3" id="KW-0408">Iron</keyword>
<evidence type="ECO:0000313" key="7">
    <source>
        <dbReference type="EMBL" id="CAB4882097.1"/>
    </source>
</evidence>
<gene>
    <name evidence="7" type="ORF">UFOPK3376_01637</name>
</gene>
<comment type="similarity">
    <text evidence="4">Belongs to the cyclic nucleotide phosphodiesterase class-III family.</text>
</comment>
<evidence type="ECO:0000256" key="5">
    <source>
        <dbReference type="SAM" id="MobiDB-lite"/>
    </source>
</evidence>
<feature type="domain" description="Calcineurin-like phosphoesterase" evidence="6">
    <location>
        <begin position="51"/>
        <end position="252"/>
    </location>
</feature>
<sequence>MDITTVADDLIVMHDGTTVYRYDDLAHDTPYEFHGQWVTTLPRPQGELLCRFATVNDVHFGETECGRIDNNPEGPIQRSAAGESPYPETMNRGAIAEIDAIEPWAVFVKGDLSQDGQPEEWAAFEQHYRGAFAGRLHVVRGNHDAYKFQSGYDGDQWVELPGVYVALMDTVIPGQTTGSLSLQQLDWLDALAAEADRPVIVMGHHQQWTGGTPDGVRGENYFGLHPDASDGLADVVMRRASIIAYTAGHTHRHRVRPMTNADNVPTIEVGCVKDFPGTWAEYRVYDTGITQVVHRISTPEALAWSERCRHLYSDFGIDYETYALGRLEDRCFTLQLR</sequence>
<name>A0A6J7EFK1_9ZZZZ</name>
<dbReference type="PANTHER" id="PTHR42988:SF2">
    <property type="entry name" value="CYCLIC NUCLEOTIDE PHOSPHODIESTERASE CBUA0032-RELATED"/>
    <property type="match status" value="1"/>
</dbReference>
<protein>
    <submittedName>
        <fullName evidence="7">Unannotated protein</fullName>
    </submittedName>
</protein>
<dbReference type="SUPFAM" id="SSF56300">
    <property type="entry name" value="Metallo-dependent phosphatases"/>
    <property type="match status" value="1"/>
</dbReference>
<dbReference type="GO" id="GO:0046872">
    <property type="term" value="F:metal ion binding"/>
    <property type="evidence" value="ECO:0007669"/>
    <property type="project" value="UniProtKB-KW"/>
</dbReference>